<dbReference type="Proteomes" id="UP000593765">
    <property type="component" value="Chromosome"/>
</dbReference>
<reference evidence="3 4" key="1">
    <citation type="submission" date="2020-10" db="EMBL/GenBank/DDBJ databases">
        <title>Wide distribution of Phycisphaera-like planctomycetes from WD2101 soil group in peatlands and genome analysis of the first cultivated representative.</title>
        <authorList>
            <person name="Dedysh S.N."/>
            <person name="Beletsky A.V."/>
            <person name="Ivanova A."/>
            <person name="Kulichevskaya I.S."/>
            <person name="Suzina N.E."/>
            <person name="Philippov D.A."/>
            <person name="Rakitin A.L."/>
            <person name="Mardanov A.V."/>
            <person name="Ravin N.V."/>
        </authorList>
    </citation>
    <scope>NUCLEOTIDE SEQUENCE [LARGE SCALE GENOMIC DNA]</scope>
    <source>
        <strain evidence="3 4">M1803</strain>
    </source>
</reference>
<evidence type="ECO:0008006" key="5">
    <source>
        <dbReference type="Google" id="ProtNLM"/>
    </source>
</evidence>
<evidence type="ECO:0000256" key="1">
    <source>
        <dbReference type="SAM" id="MobiDB-lite"/>
    </source>
</evidence>
<dbReference type="EMBL" id="CP063458">
    <property type="protein sequence ID" value="QOV88935.1"/>
    <property type="molecule type" value="Genomic_DNA"/>
</dbReference>
<name>A0A7M2WTT7_9BACT</name>
<proteinExistence type="predicted"/>
<feature type="compositionally biased region" description="Gly residues" evidence="1">
    <location>
        <begin position="168"/>
        <end position="188"/>
    </location>
</feature>
<accession>A0A7M2WTT7</accession>
<dbReference type="RefSeq" id="WP_206291943.1">
    <property type="nucleotide sequence ID" value="NZ_CP063458.1"/>
</dbReference>
<gene>
    <name evidence="3" type="ORF">IPV69_22325</name>
</gene>
<sequence>MRFARRAIALAVVAGLVTVLPPSTSDVSAQARPTQGVAKGAMSRRLPDVKLQNVSLGDAIEFIRDVSGANVTVNWRALEAAGVSKETPINVRLNGVSLRKVLATVLNEAGAGTGLTYIVDEDVIEITTQAIADQKMYMRIYPIEDLLLEIPNFDNVPDFSLESTTSNQGGGQGGGGGGGGGGLLGGGNSQKEKEVVKTRQEKADEIIKLITETIRPEVWRDNGGTASIRFFQGSLIVLAPLSVHEMIGG</sequence>
<dbReference type="AlphaFoldDB" id="A0A7M2WTT7"/>
<feature type="signal peptide" evidence="2">
    <location>
        <begin position="1"/>
        <end position="25"/>
    </location>
</feature>
<keyword evidence="2" id="KW-0732">Signal</keyword>
<feature type="chain" id="PRO_5034510492" description="Secretin/TonB short N-terminal domain-containing protein" evidence="2">
    <location>
        <begin position="26"/>
        <end position="249"/>
    </location>
</feature>
<dbReference type="KEGG" id="hbs:IPV69_22325"/>
<protein>
    <recommendedName>
        <fullName evidence="5">Secretin/TonB short N-terminal domain-containing protein</fullName>
    </recommendedName>
</protein>
<feature type="region of interest" description="Disordered" evidence="1">
    <location>
        <begin position="159"/>
        <end position="197"/>
    </location>
</feature>
<evidence type="ECO:0000313" key="4">
    <source>
        <dbReference type="Proteomes" id="UP000593765"/>
    </source>
</evidence>
<evidence type="ECO:0000313" key="3">
    <source>
        <dbReference type="EMBL" id="QOV88935.1"/>
    </source>
</evidence>
<organism evidence="3 4">
    <name type="scientific">Humisphaera borealis</name>
    <dbReference type="NCBI Taxonomy" id="2807512"/>
    <lineage>
        <taxon>Bacteria</taxon>
        <taxon>Pseudomonadati</taxon>
        <taxon>Planctomycetota</taxon>
        <taxon>Phycisphaerae</taxon>
        <taxon>Tepidisphaerales</taxon>
        <taxon>Tepidisphaeraceae</taxon>
        <taxon>Humisphaera</taxon>
    </lineage>
</organism>
<evidence type="ECO:0000256" key="2">
    <source>
        <dbReference type="SAM" id="SignalP"/>
    </source>
</evidence>
<keyword evidence="4" id="KW-1185">Reference proteome</keyword>